<proteinExistence type="predicted"/>
<organism evidence="1 2">
    <name type="scientific">Coniochaeta ligniaria NRRL 30616</name>
    <dbReference type="NCBI Taxonomy" id="1408157"/>
    <lineage>
        <taxon>Eukaryota</taxon>
        <taxon>Fungi</taxon>
        <taxon>Dikarya</taxon>
        <taxon>Ascomycota</taxon>
        <taxon>Pezizomycotina</taxon>
        <taxon>Sordariomycetes</taxon>
        <taxon>Sordariomycetidae</taxon>
        <taxon>Coniochaetales</taxon>
        <taxon>Coniochaetaceae</taxon>
        <taxon>Coniochaeta</taxon>
    </lineage>
</organism>
<name>A0A1J7JT43_9PEZI</name>
<reference evidence="1 2" key="1">
    <citation type="submission" date="2016-10" db="EMBL/GenBank/DDBJ databases">
        <title>Draft genome sequence of Coniochaeta ligniaria NRRL30616, a lignocellulolytic fungus for bioabatement of inhibitors in plant biomass hydrolysates.</title>
        <authorList>
            <consortium name="DOE Joint Genome Institute"/>
            <person name="Jimenez D.J."/>
            <person name="Hector R.E."/>
            <person name="Riley R."/>
            <person name="Sun H."/>
            <person name="Grigoriev I.V."/>
            <person name="Van Elsas J.D."/>
            <person name="Nichols N.N."/>
        </authorList>
    </citation>
    <scope>NUCLEOTIDE SEQUENCE [LARGE SCALE GENOMIC DNA]</scope>
    <source>
        <strain evidence="1 2">NRRL 30616</strain>
    </source>
</reference>
<evidence type="ECO:0000313" key="1">
    <source>
        <dbReference type="EMBL" id="OIW30930.1"/>
    </source>
</evidence>
<dbReference type="Proteomes" id="UP000182658">
    <property type="component" value="Unassembled WGS sequence"/>
</dbReference>
<gene>
    <name evidence="1" type="ORF">CONLIGDRAFT_294461</name>
</gene>
<keyword evidence="2" id="KW-1185">Reference proteome</keyword>
<accession>A0A1J7JT43</accession>
<evidence type="ECO:0000313" key="2">
    <source>
        <dbReference type="Proteomes" id="UP000182658"/>
    </source>
</evidence>
<dbReference type="EMBL" id="KV875096">
    <property type="protein sequence ID" value="OIW30930.1"/>
    <property type="molecule type" value="Genomic_DNA"/>
</dbReference>
<sequence>MPFALPCHVTVIPKQASDDFCRCSRTPLISPVLGADSQIHLAEADHIFRRPRAAALGNGKRSGCDAGTKRLINAETRFLEFLLQTREAPSEGPKRCARNHTTAILLRSYADNYSEAPAAGRVTSPCERCLATLAVTKFAIVAGTAMAVACPVITGCDVQKTAASEAMAPPWL</sequence>
<protein>
    <submittedName>
        <fullName evidence="1">Uncharacterized protein</fullName>
    </submittedName>
</protein>
<dbReference type="AlphaFoldDB" id="A0A1J7JT43"/>
<dbReference type="InParanoid" id="A0A1J7JT43"/>